<dbReference type="SUPFAM" id="SSF55718">
    <property type="entry name" value="SCP-like"/>
    <property type="match status" value="1"/>
</dbReference>
<dbReference type="RefSeq" id="WP_030281143.1">
    <property type="nucleotide sequence ID" value="NZ_JBEZVI010000009.1"/>
</dbReference>
<dbReference type="InterPro" id="IPR024344">
    <property type="entry name" value="MDMPI_metal-binding"/>
</dbReference>
<comment type="caution">
    <text evidence="2">The sequence shown here is derived from an EMBL/GenBank/DDBJ whole genome shotgun (WGS) entry which is preliminary data.</text>
</comment>
<evidence type="ECO:0000313" key="2">
    <source>
        <dbReference type="EMBL" id="MEU3711190.1"/>
    </source>
</evidence>
<feature type="domain" description="Mycothiol-dependent maleylpyruvate isomerase metal-binding" evidence="1">
    <location>
        <begin position="16"/>
        <end position="149"/>
    </location>
</feature>
<dbReference type="GO" id="GO:0016853">
    <property type="term" value="F:isomerase activity"/>
    <property type="evidence" value="ECO:0007669"/>
    <property type="project" value="UniProtKB-KW"/>
</dbReference>
<dbReference type="InterPro" id="IPR036527">
    <property type="entry name" value="SCP2_sterol-bd_dom_sf"/>
</dbReference>
<evidence type="ECO:0000313" key="3">
    <source>
        <dbReference type="Proteomes" id="UP001550853"/>
    </source>
</evidence>
<dbReference type="Gene3D" id="3.30.1050.20">
    <property type="match status" value="1"/>
</dbReference>
<reference evidence="2 3" key="1">
    <citation type="submission" date="2024-06" db="EMBL/GenBank/DDBJ databases">
        <title>The Natural Products Discovery Center: Release of the First 8490 Sequenced Strains for Exploring Actinobacteria Biosynthetic Diversity.</title>
        <authorList>
            <person name="Kalkreuter E."/>
            <person name="Kautsar S.A."/>
            <person name="Yang D."/>
            <person name="Bader C.D."/>
            <person name="Teijaro C.N."/>
            <person name="Fluegel L."/>
            <person name="Davis C.M."/>
            <person name="Simpson J.R."/>
            <person name="Lauterbach L."/>
            <person name="Steele A.D."/>
            <person name="Gui C."/>
            <person name="Meng S."/>
            <person name="Li G."/>
            <person name="Viehrig K."/>
            <person name="Ye F."/>
            <person name="Su P."/>
            <person name="Kiefer A.F."/>
            <person name="Nichols A."/>
            <person name="Cepeda A.J."/>
            <person name="Yan W."/>
            <person name="Fan B."/>
            <person name="Jiang Y."/>
            <person name="Adhikari A."/>
            <person name="Zheng C.-J."/>
            <person name="Schuster L."/>
            <person name="Cowan T.M."/>
            <person name="Smanski M.J."/>
            <person name="Chevrette M.G."/>
            <person name="De Carvalho L.P.S."/>
            <person name="Shen B."/>
        </authorList>
    </citation>
    <scope>NUCLEOTIDE SEQUENCE [LARGE SCALE GENOMIC DNA]</scope>
    <source>
        <strain evidence="2 3">NPDC033039</strain>
    </source>
</reference>
<gene>
    <name evidence="2" type="ORF">AB0E61_13955</name>
</gene>
<evidence type="ECO:0000259" key="1">
    <source>
        <dbReference type="Pfam" id="PF11716"/>
    </source>
</evidence>
<dbReference type="InterPro" id="IPR017517">
    <property type="entry name" value="Maleyloyr_isom"/>
</dbReference>
<accession>A0ABV2YZM3</accession>
<dbReference type="Gene3D" id="1.20.120.450">
    <property type="entry name" value="dinb family like domain"/>
    <property type="match status" value="1"/>
</dbReference>
<name>A0ABV2YZM3_9ACTN</name>
<keyword evidence="2" id="KW-0413">Isomerase</keyword>
<dbReference type="SUPFAM" id="SSF109854">
    <property type="entry name" value="DinB/YfiT-like putative metalloenzymes"/>
    <property type="match status" value="1"/>
</dbReference>
<protein>
    <submittedName>
        <fullName evidence="2">Maleylpyruvate isomerase family mycothiol-dependent enzyme</fullName>
    </submittedName>
</protein>
<organism evidence="2 3">
    <name type="scientific">Streptomyces catenulae</name>
    <dbReference type="NCBI Taxonomy" id="66875"/>
    <lineage>
        <taxon>Bacteria</taxon>
        <taxon>Bacillati</taxon>
        <taxon>Actinomycetota</taxon>
        <taxon>Actinomycetes</taxon>
        <taxon>Kitasatosporales</taxon>
        <taxon>Streptomycetaceae</taxon>
        <taxon>Streptomyces</taxon>
    </lineage>
</organism>
<dbReference type="NCBIfam" id="TIGR03083">
    <property type="entry name" value="maleylpyruvate isomerase family mycothiol-dependent enzyme"/>
    <property type="match status" value="1"/>
</dbReference>
<dbReference type="Proteomes" id="UP001550853">
    <property type="component" value="Unassembled WGS sequence"/>
</dbReference>
<dbReference type="EMBL" id="JBEZVI010000009">
    <property type="protein sequence ID" value="MEU3711190.1"/>
    <property type="molecule type" value="Genomic_DNA"/>
</dbReference>
<dbReference type="Pfam" id="PF11716">
    <property type="entry name" value="MDMPI_N"/>
    <property type="match status" value="1"/>
</dbReference>
<dbReference type="InterPro" id="IPR034660">
    <property type="entry name" value="DinB/YfiT-like"/>
</dbReference>
<sequence>MGHDRTAALAWADRGTALCATALAGLSEEEYASPSALPGWTRKHLVAHLAANAEALGNLVRWAHTGEPTPMYASPEARAEGIAQGPRLSGAELTRWFTDSAAQLAAAMAALSESAWRAEVVTAQGRTVPAEETPYLRAREVLVHAVDLATGLTFADLPADFLRELEADIRARRGPGAVPEVAGARADVVAYLAGRSPSGPVTADGGPPADLPPWL</sequence>
<proteinExistence type="predicted"/>
<keyword evidence="3" id="KW-1185">Reference proteome</keyword>